<dbReference type="Gene3D" id="3.30.10.20">
    <property type="match status" value="2"/>
</dbReference>
<dbReference type="EMBL" id="SBKN01000008">
    <property type="protein sequence ID" value="RXR21520.1"/>
    <property type="molecule type" value="Genomic_DNA"/>
</dbReference>
<feature type="domain" description="PASTA" evidence="2">
    <location>
        <begin position="41"/>
        <end position="108"/>
    </location>
</feature>
<feature type="domain" description="PASTA" evidence="2">
    <location>
        <begin position="110"/>
        <end position="180"/>
    </location>
</feature>
<dbReference type="InterPro" id="IPR005543">
    <property type="entry name" value="PASTA_dom"/>
</dbReference>
<proteinExistence type="predicted"/>
<dbReference type="RefSeq" id="WP_129462270.1">
    <property type="nucleotide sequence ID" value="NZ_SBKN01000008.1"/>
</dbReference>
<keyword evidence="1" id="KW-0812">Transmembrane</keyword>
<keyword evidence="1" id="KW-0472">Membrane</keyword>
<evidence type="ECO:0000256" key="1">
    <source>
        <dbReference type="SAM" id="Phobius"/>
    </source>
</evidence>
<gene>
    <name evidence="3" type="ORF">EQG61_12425</name>
</gene>
<dbReference type="CDD" id="cd06577">
    <property type="entry name" value="PASTA_pknB"/>
    <property type="match status" value="2"/>
</dbReference>
<dbReference type="PROSITE" id="PS51178">
    <property type="entry name" value="PASTA"/>
    <property type="match status" value="2"/>
</dbReference>
<accession>A0A4Q1K6R0</accession>
<reference evidence="4" key="1">
    <citation type="submission" date="2019-01" db="EMBL/GenBank/DDBJ databases">
        <title>Cytophagaceae bacterium strain CAR-16.</title>
        <authorList>
            <person name="Chen W.-M."/>
        </authorList>
    </citation>
    <scope>NUCLEOTIDE SEQUENCE [LARGE SCALE GENOMIC DNA]</scope>
    <source>
        <strain evidence="4">WWJ-16</strain>
    </source>
</reference>
<sequence length="206" mass="22935">MSLRNYLTSKVFFAQAAAALLIVAVLGFLFFHWITFVTNHGEEITVPNLSKMTPEQAEEKLDELDLDYEIIDTVDYIADFPKLTIVQQEPTAGSKVKGGRTIYVKINASTYTMVAVPDLVEKTYRQAVPTLKAVGLQEGEITYKPYIGKDMVLEMWMNGKKIKAGTKVLKSSKIDLVLGDGKVVFEETETDSIPDTEPQDSLTDGF</sequence>
<evidence type="ECO:0000313" key="3">
    <source>
        <dbReference type="EMBL" id="RXR21520.1"/>
    </source>
</evidence>
<dbReference type="Proteomes" id="UP000289857">
    <property type="component" value="Unassembled WGS sequence"/>
</dbReference>
<dbReference type="SMART" id="SM00740">
    <property type="entry name" value="PASTA"/>
    <property type="match status" value="2"/>
</dbReference>
<keyword evidence="1" id="KW-1133">Transmembrane helix</keyword>
<dbReference type="SUPFAM" id="SSF54184">
    <property type="entry name" value="Penicillin-binding protein 2x (pbp-2x), c-terminal domain"/>
    <property type="match status" value="1"/>
</dbReference>
<protein>
    <submittedName>
        <fullName evidence="3">PASTA domain-containing protein</fullName>
    </submittedName>
</protein>
<organism evidence="3 4">
    <name type="scientific">Flavobacterium stagni</name>
    <dbReference type="NCBI Taxonomy" id="2506421"/>
    <lineage>
        <taxon>Bacteria</taxon>
        <taxon>Pseudomonadati</taxon>
        <taxon>Bacteroidota</taxon>
        <taxon>Flavobacteriia</taxon>
        <taxon>Flavobacteriales</taxon>
        <taxon>Flavobacteriaceae</taxon>
        <taxon>Flavobacterium</taxon>
    </lineage>
</organism>
<dbReference type="OrthoDB" id="9803895at2"/>
<keyword evidence="4" id="KW-1185">Reference proteome</keyword>
<dbReference type="AlphaFoldDB" id="A0A4Q1K6R0"/>
<dbReference type="Pfam" id="PF03793">
    <property type="entry name" value="PASTA"/>
    <property type="match status" value="1"/>
</dbReference>
<feature type="transmembrane region" description="Helical" evidence="1">
    <location>
        <begin position="12"/>
        <end position="34"/>
    </location>
</feature>
<comment type="caution">
    <text evidence="3">The sequence shown here is derived from an EMBL/GenBank/DDBJ whole genome shotgun (WGS) entry which is preliminary data.</text>
</comment>
<evidence type="ECO:0000259" key="2">
    <source>
        <dbReference type="PROSITE" id="PS51178"/>
    </source>
</evidence>
<name>A0A4Q1K6R0_9FLAO</name>
<evidence type="ECO:0000313" key="4">
    <source>
        <dbReference type="Proteomes" id="UP000289857"/>
    </source>
</evidence>